<dbReference type="InterPro" id="IPR001611">
    <property type="entry name" value="Leu-rich_rpt"/>
</dbReference>
<sequence>MMKMSMTILIKKFVLLNLLLIGCFSLPDGWYATSHAQPPTTEAAQDKNQSEPAIRAAIADLYSVKFLKRQAAFEFLIESGDPAIAPLTTAALTDDVEAGARCVEALTRIGANKSLRPAVLESLKRIVAEGTTQTAAFARKQFEDLSLTDQERAIRKLESFGERIFQRGDAPITLLRIKNGKSASQLRFFPALTSVSLDGPMITDDVIPHLLEIPALSYLTMKHTSITDDGMSQLAKCRSIRTLTFHDREISEALVAAIYEFPGLQMLSLQTRIDEKDLRLLTKLPKLTSLSLSDPIVSQQGIELLNQLQRVNTLSLSMKGLTDEQCEHLASLTMPASLSITGSKGISERSWISVSKANFISISLFRCDISDSSLAALAKSESMRSLAIYGGSITDTGLQSLHGNELLSSISLQDTKVTKKGAEDLLSALPNARRIRFNREYIGETLQFGRFVPPKQPSVHFSEIANRLGKSAHVREKIDAEAIKLLNAEPNLGQVFVVRGDPTDDEIAQLKNVSMTGLVIASTGITSRVLEPFENHKSVSEISITSDKITDQIVDGLLAMPLLTKISLSRAQISDDGLQRLCKGLATHDQFRCLVLSNCSELSNLAMREVGQLKGLTQLMLSENPGINGDVLEHIARAKGLTELSLSSITLDDSDLESIRHLNLDRLHFQGGSLSDEVVAKIAKYFPNLTQIGLQESDVTDDAMKSLAKLSKLQWIYLNGTKVSGDGLEHLNVLTDLKYVHASRSEISPAAVKRFCEQHPNTNLQLN</sequence>
<evidence type="ECO:0000313" key="2">
    <source>
        <dbReference type="Proteomes" id="UP001500840"/>
    </source>
</evidence>
<comment type="caution">
    <text evidence="1">The sequence shown here is derived from an EMBL/GenBank/DDBJ whole genome shotgun (WGS) entry which is preliminary data.</text>
</comment>
<dbReference type="PANTHER" id="PTHR13318">
    <property type="entry name" value="PARTNER OF PAIRED, ISOFORM B-RELATED"/>
    <property type="match status" value="1"/>
</dbReference>
<dbReference type="SUPFAM" id="SSF52047">
    <property type="entry name" value="RNI-like"/>
    <property type="match status" value="2"/>
</dbReference>
<evidence type="ECO:0008006" key="3">
    <source>
        <dbReference type="Google" id="ProtNLM"/>
    </source>
</evidence>
<dbReference type="PROSITE" id="PS51257">
    <property type="entry name" value="PROKAR_LIPOPROTEIN"/>
    <property type="match status" value="1"/>
</dbReference>
<name>A0ABP8NKH9_9BACT</name>
<dbReference type="InterPro" id="IPR032675">
    <property type="entry name" value="LRR_dom_sf"/>
</dbReference>
<dbReference type="EMBL" id="BAABGA010000082">
    <property type="protein sequence ID" value="GAA4466932.1"/>
    <property type="molecule type" value="Genomic_DNA"/>
</dbReference>
<dbReference type="InterPro" id="IPR006553">
    <property type="entry name" value="Leu-rich_rpt_Cys-con_subtyp"/>
</dbReference>
<protein>
    <recommendedName>
        <fullName evidence="3">Leucine Rich repeats (2 copies)</fullName>
    </recommendedName>
</protein>
<dbReference type="SMART" id="SM00368">
    <property type="entry name" value="LRR_RI"/>
    <property type="match status" value="3"/>
</dbReference>
<reference evidence="2" key="1">
    <citation type="journal article" date="2019" name="Int. J. Syst. Evol. Microbiol.">
        <title>The Global Catalogue of Microorganisms (GCM) 10K type strain sequencing project: providing services to taxonomists for standard genome sequencing and annotation.</title>
        <authorList>
            <consortium name="The Broad Institute Genomics Platform"/>
            <consortium name="The Broad Institute Genome Sequencing Center for Infectious Disease"/>
            <person name="Wu L."/>
            <person name="Ma J."/>
        </authorList>
    </citation>
    <scope>NUCLEOTIDE SEQUENCE [LARGE SCALE GENOMIC DNA]</scope>
    <source>
        <strain evidence="2">JCM 17759</strain>
    </source>
</reference>
<evidence type="ECO:0000313" key="1">
    <source>
        <dbReference type="EMBL" id="GAA4466932.1"/>
    </source>
</evidence>
<gene>
    <name evidence="1" type="ORF">GCM10023156_56360</name>
</gene>
<accession>A0ABP8NKH9</accession>
<organism evidence="1 2">
    <name type="scientific">Novipirellula rosea</name>
    <dbReference type="NCBI Taxonomy" id="1031540"/>
    <lineage>
        <taxon>Bacteria</taxon>
        <taxon>Pseudomonadati</taxon>
        <taxon>Planctomycetota</taxon>
        <taxon>Planctomycetia</taxon>
        <taxon>Pirellulales</taxon>
        <taxon>Pirellulaceae</taxon>
        <taxon>Novipirellula</taxon>
    </lineage>
</organism>
<keyword evidence="2" id="KW-1185">Reference proteome</keyword>
<dbReference type="Pfam" id="PF13516">
    <property type="entry name" value="LRR_6"/>
    <property type="match status" value="1"/>
</dbReference>
<dbReference type="Proteomes" id="UP001500840">
    <property type="component" value="Unassembled WGS sequence"/>
</dbReference>
<dbReference type="SMART" id="SM00367">
    <property type="entry name" value="LRR_CC"/>
    <property type="match status" value="6"/>
</dbReference>
<dbReference type="Gene3D" id="3.80.10.10">
    <property type="entry name" value="Ribonuclease Inhibitor"/>
    <property type="match status" value="4"/>
</dbReference>
<proteinExistence type="predicted"/>